<evidence type="ECO:0000313" key="1">
    <source>
        <dbReference type="EMBL" id="ABE05962.1"/>
    </source>
</evidence>
<dbReference type="KEGG" id="eci:UTI89_C0461"/>
<sequence length="140" mass="16131">MHLVTSKNHSARSTLTPQAQVVGFAEPGCSYNQSHSLLPESSRKHSNRTRHYSGITFMSRERLLRAVAYFFTIPGRFSSECWAKSAKSRQNKTARRPFFIKSLATYWKSADSCKCVFTRCFLLHDREERQRRCPATLPTP</sequence>
<dbReference type="Proteomes" id="UP000001952">
    <property type="component" value="Chromosome"/>
</dbReference>
<reference evidence="1 2" key="1">
    <citation type="journal article" date="2006" name="Proc. Natl. Acad. Sci. U.S.A.">
        <title>Identification of genes subject to positive selection in uropathogenic strains of Escherichia coli: a comparative genomics approach.</title>
        <authorList>
            <person name="Chen S.L."/>
            <person name="Hung C.S."/>
            <person name="Xu J."/>
            <person name="Reigstad C.S."/>
            <person name="Magrini V."/>
            <person name="Sabo A."/>
            <person name="Blasiar D."/>
            <person name="Bieri T."/>
            <person name="Meyer R.R."/>
            <person name="Ozersky P."/>
            <person name="Armstrong J.R."/>
            <person name="Fulton R.S."/>
            <person name="Latreille J.P."/>
            <person name="Spieth J."/>
            <person name="Hooton T.M."/>
            <person name="Mardis E.R."/>
            <person name="Hultgren S.J."/>
            <person name="Gordon J.I."/>
        </authorList>
    </citation>
    <scope>NUCLEOTIDE SEQUENCE [LARGE SCALE GENOMIC DNA]</scope>
    <source>
        <strain evidence="2">UTI89 / UPEC</strain>
    </source>
</reference>
<dbReference type="HOGENOM" id="CLU_1832121_0_0_6"/>
<gene>
    <name evidence="1" type="ordered locus">UTI89_C0461</name>
</gene>
<organism evidence="1 2">
    <name type="scientific">Escherichia coli (strain UTI89 / UPEC)</name>
    <dbReference type="NCBI Taxonomy" id="364106"/>
    <lineage>
        <taxon>Bacteria</taxon>
        <taxon>Pseudomonadati</taxon>
        <taxon>Pseudomonadota</taxon>
        <taxon>Gammaproteobacteria</taxon>
        <taxon>Enterobacterales</taxon>
        <taxon>Enterobacteriaceae</taxon>
        <taxon>Escherichia</taxon>
    </lineage>
</organism>
<protein>
    <submittedName>
        <fullName evidence="1">Uncharacterized protein</fullName>
    </submittedName>
</protein>
<proteinExistence type="predicted"/>
<name>Q1RFA2_ECOUT</name>
<dbReference type="AlphaFoldDB" id="Q1RFA2"/>
<accession>Q1RFA2</accession>
<evidence type="ECO:0000313" key="2">
    <source>
        <dbReference type="Proteomes" id="UP000001952"/>
    </source>
</evidence>
<dbReference type="EMBL" id="CP000243">
    <property type="protein sequence ID" value="ABE05962.1"/>
    <property type="molecule type" value="Genomic_DNA"/>
</dbReference>